<feature type="region of interest" description="Disordered" evidence="4">
    <location>
        <begin position="506"/>
        <end position="529"/>
    </location>
</feature>
<gene>
    <name evidence="5" type="primary">MAK11</name>
    <name evidence="5" type="ORF">Q9L58_005331</name>
</gene>
<dbReference type="Proteomes" id="UP001447188">
    <property type="component" value="Unassembled WGS sequence"/>
</dbReference>
<dbReference type="InterPro" id="IPR051959">
    <property type="entry name" value="PAK1-Kinase_Regulator"/>
</dbReference>
<dbReference type="SUPFAM" id="SSF50978">
    <property type="entry name" value="WD40 repeat-like"/>
    <property type="match status" value="1"/>
</dbReference>
<evidence type="ECO:0000313" key="5">
    <source>
        <dbReference type="EMBL" id="KAL0635697.1"/>
    </source>
</evidence>
<feature type="repeat" description="WD" evidence="3">
    <location>
        <begin position="431"/>
        <end position="455"/>
    </location>
</feature>
<keyword evidence="1 3" id="KW-0853">WD repeat</keyword>
<evidence type="ECO:0000256" key="4">
    <source>
        <dbReference type="SAM" id="MobiDB-lite"/>
    </source>
</evidence>
<evidence type="ECO:0000256" key="3">
    <source>
        <dbReference type="PROSITE-ProRule" id="PRU00221"/>
    </source>
</evidence>
<sequence length="529" mass="57003">MAKRKRTSAAVPEASDPLNASPTGKPLLPPVANLSISGDDLPTAINFQVITGSYEKTLHGFIVSIPESVSPPAAVDTNSIPLPATFTDSFLFTAHTSPIQTLAVSPASSGSGFKKRILATSSADEHIHLYTLTSALAPNPPSQKPTKATSSVIASNPNNKHLGTLSHHHNTPTALVFTPTRSKLISAGLDGQIHILRARDWALLSTLKCPKPKARPINFAKDYTDGYGPRIETFSSDGGYGGGAGGVNDMALHPSQKILLSVSKGERGVRMWNLMTGRKAGVLMFGRNDIPLQFGREGTKVEWSADGSEYAVAFERGVVVFGTNSKPKLRIAPTPNSKIHQIRYMTLPMTLTHPTDRTAEGSKEVLAISTEDGRVLFYLTTSPTPSKETEEETKTPADIDTPHLIGILGGKSLGMPTRVKDFSTIFVGGKQFIITAGSDGAVRVWDLDGSKDAAAKQGREMKKVRIEKDEKEEKAGERQVGALVGIYETERRITCLGVMEMEVGEEKEEVEVVVQEEESDDSSEDDEDE</sequence>
<proteinExistence type="predicted"/>
<evidence type="ECO:0000256" key="2">
    <source>
        <dbReference type="ARBA" id="ARBA00022737"/>
    </source>
</evidence>
<comment type="caution">
    <text evidence="5">The sequence shown here is derived from an EMBL/GenBank/DDBJ whole genome shotgun (WGS) entry which is preliminary data.</text>
</comment>
<evidence type="ECO:0000256" key="1">
    <source>
        <dbReference type="ARBA" id="ARBA00022574"/>
    </source>
</evidence>
<feature type="region of interest" description="Disordered" evidence="4">
    <location>
        <begin position="1"/>
        <end position="26"/>
    </location>
</feature>
<dbReference type="InterPro" id="IPR019775">
    <property type="entry name" value="WD40_repeat_CS"/>
</dbReference>
<dbReference type="Gene3D" id="2.130.10.10">
    <property type="entry name" value="YVTN repeat-like/Quinoprotein amine dehydrogenase"/>
    <property type="match status" value="2"/>
</dbReference>
<dbReference type="PANTHER" id="PTHR44675">
    <property type="entry name" value="PAK1 INTERACTING PROTEIN 1"/>
    <property type="match status" value="1"/>
</dbReference>
<dbReference type="InterPro" id="IPR036322">
    <property type="entry name" value="WD40_repeat_dom_sf"/>
</dbReference>
<dbReference type="InterPro" id="IPR015943">
    <property type="entry name" value="WD40/YVTN_repeat-like_dom_sf"/>
</dbReference>
<accession>A0ABR3GIW8</accession>
<dbReference type="PROSITE" id="PS50082">
    <property type="entry name" value="WD_REPEATS_2"/>
    <property type="match status" value="1"/>
</dbReference>
<name>A0ABR3GIW8_9PEZI</name>
<dbReference type="SMART" id="SM00320">
    <property type="entry name" value="WD40"/>
    <property type="match status" value="4"/>
</dbReference>
<keyword evidence="6" id="KW-1185">Reference proteome</keyword>
<dbReference type="PANTHER" id="PTHR44675:SF1">
    <property type="entry name" value="P21-ACTIVATED PROTEIN KINASE-INTERACTING PROTEIN 1"/>
    <property type="match status" value="1"/>
</dbReference>
<reference evidence="5 6" key="1">
    <citation type="submission" date="2024-02" db="EMBL/GenBank/DDBJ databases">
        <title>Discinaceae phylogenomics.</title>
        <authorList>
            <person name="Dirks A.C."/>
            <person name="James T.Y."/>
        </authorList>
    </citation>
    <scope>NUCLEOTIDE SEQUENCE [LARGE SCALE GENOMIC DNA]</scope>
    <source>
        <strain evidence="5 6">ACD0624</strain>
    </source>
</reference>
<dbReference type="EMBL" id="JBBBZM010000064">
    <property type="protein sequence ID" value="KAL0635697.1"/>
    <property type="molecule type" value="Genomic_DNA"/>
</dbReference>
<dbReference type="Pfam" id="PF00400">
    <property type="entry name" value="WD40"/>
    <property type="match status" value="2"/>
</dbReference>
<dbReference type="PROSITE" id="PS00678">
    <property type="entry name" value="WD_REPEATS_1"/>
    <property type="match status" value="1"/>
</dbReference>
<dbReference type="InterPro" id="IPR001680">
    <property type="entry name" value="WD40_rpt"/>
</dbReference>
<protein>
    <submittedName>
        <fullName evidence="5">Protein mak11</fullName>
    </submittedName>
</protein>
<keyword evidence="2" id="KW-0677">Repeat</keyword>
<organism evidence="5 6">
    <name type="scientific">Discina gigas</name>
    <dbReference type="NCBI Taxonomy" id="1032678"/>
    <lineage>
        <taxon>Eukaryota</taxon>
        <taxon>Fungi</taxon>
        <taxon>Dikarya</taxon>
        <taxon>Ascomycota</taxon>
        <taxon>Pezizomycotina</taxon>
        <taxon>Pezizomycetes</taxon>
        <taxon>Pezizales</taxon>
        <taxon>Discinaceae</taxon>
        <taxon>Discina</taxon>
    </lineage>
</organism>
<evidence type="ECO:0000313" key="6">
    <source>
        <dbReference type="Proteomes" id="UP001447188"/>
    </source>
</evidence>